<accession>A0ABS0I5E4</accession>
<sequence>MMLISVQLLAAAAGGLGLSYGLGAVLVRWLRPAADEAFFAIFLRLLSGLALLAGGYAILQTRGATTLLPVLLLVLGVLHALRETAGPGPVSTFAFPWRRYLGWGLGMGLLVFAGQFLLVYEPGAAFLQTPFHDYVYYSRLTLPLNHLGIETNSLEVLYPQFQTAQPYHYFGLWLNALAVRVTGLPSVWVCFVSVASVLLTVSAVGFAAIYAHGGLRPGWAAVLGLATLTVTGTCWPYLTRFPAVVHGSLLAHLPLVLNPKLGSIYLFELLSVLLLLRQRYRATGLALATVTLAFISTAAAIGIGAVGLALYLRATGRASWREAAALVLPTAGAGLLLGLFYLLRPEPFQFPGAERAVALATIVPPLSEARLVLNIAIGALLTYALYYAGYAGLVAALGYRQGPHALDPAHRPLLAWAAATVLGAALMRAIGHHYLDGFQFFSNPILPLSAAVLAVLLGRAVRGPGATRPLLALAGLAGLALLNARTDSAGNGRFSDQFLRQVGPVLRSLPNRGGYLLADADYENAYMLWADSYTAGTYVSNFKNDYQLLSLSALVPDSLDTDPRFARSAIEARQAQRNTTLYRLGQFERLAGRPVPPDSLPVAMVRRAGLAFICASRRAVLPLSLRPLVRTSYHDATSGEVLYVLKPAAPPTMQQPNTAELIEAGQK</sequence>
<feature type="transmembrane region" description="Helical" evidence="1">
    <location>
        <begin position="64"/>
        <end position="81"/>
    </location>
</feature>
<dbReference type="Proteomes" id="UP000618931">
    <property type="component" value="Unassembled WGS sequence"/>
</dbReference>
<feature type="transmembrane region" description="Helical" evidence="1">
    <location>
        <begin position="323"/>
        <end position="343"/>
    </location>
</feature>
<feature type="transmembrane region" description="Helical" evidence="1">
    <location>
        <begin position="371"/>
        <end position="393"/>
    </location>
</feature>
<name>A0ABS0I5E4_9BACT</name>
<feature type="transmembrane region" description="Helical" evidence="1">
    <location>
        <begin position="413"/>
        <end position="431"/>
    </location>
</feature>
<feature type="transmembrane region" description="Helical" evidence="1">
    <location>
        <begin position="101"/>
        <end position="120"/>
    </location>
</feature>
<comment type="caution">
    <text evidence="2">The sequence shown here is derived from an EMBL/GenBank/DDBJ whole genome shotgun (WGS) entry which is preliminary data.</text>
</comment>
<evidence type="ECO:0008006" key="4">
    <source>
        <dbReference type="Google" id="ProtNLM"/>
    </source>
</evidence>
<keyword evidence="3" id="KW-1185">Reference proteome</keyword>
<dbReference type="RefSeq" id="WP_196293613.1">
    <property type="nucleotide sequence ID" value="NZ_JADQDM010000006.1"/>
</dbReference>
<organism evidence="2 3">
    <name type="scientific">Hymenobacter ruricola</name>
    <dbReference type="NCBI Taxonomy" id="2791023"/>
    <lineage>
        <taxon>Bacteria</taxon>
        <taxon>Pseudomonadati</taxon>
        <taxon>Bacteroidota</taxon>
        <taxon>Cytophagia</taxon>
        <taxon>Cytophagales</taxon>
        <taxon>Hymenobacteraceae</taxon>
        <taxon>Hymenobacter</taxon>
    </lineage>
</organism>
<feature type="transmembrane region" description="Helical" evidence="1">
    <location>
        <begin position="250"/>
        <end position="276"/>
    </location>
</feature>
<protein>
    <recommendedName>
        <fullName evidence="4">YfhO family protein</fullName>
    </recommendedName>
</protein>
<evidence type="ECO:0000313" key="2">
    <source>
        <dbReference type="EMBL" id="MBF9222165.1"/>
    </source>
</evidence>
<gene>
    <name evidence="2" type="ORF">I2H31_13735</name>
</gene>
<evidence type="ECO:0000313" key="3">
    <source>
        <dbReference type="Proteomes" id="UP000618931"/>
    </source>
</evidence>
<feature type="transmembrane region" description="Helical" evidence="1">
    <location>
        <begin position="187"/>
        <end position="212"/>
    </location>
</feature>
<feature type="transmembrane region" description="Helical" evidence="1">
    <location>
        <begin position="282"/>
        <end position="311"/>
    </location>
</feature>
<keyword evidence="1" id="KW-0472">Membrane</keyword>
<feature type="transmembrane region" description="Helical" evidence="1">
    <location>
        <begin position="218"/>
        <end position="238"/>
    </location>
</feature>
<dbReference type="EMBL" id="JADQDM010000006">
    <property type="protein sequence ID" value="MBF9222165.1"/>
    <property type="molecule type" value="Genomic_DNA"/>
</dbReference>
<evidence type="ECO:0000256" key="1">
    <source>
        <dbReference type="SAM" id="Phobius"/>
    </source>
</evidence>
<proteinExistence type="predicted"/>
<reference evidence="2 3" key="1">
    <citation type="submission" date="2020-11" db="EMBL/GenBank/DDBJ databases">
        <authorList>
            <person name="Kim M.K."/>
        </authorList>
    </citation>
    <scope>NUCLEOTIDE SEQUENCE [LARGE SCALE GENOMIC DNA]</scope>
    <source>
        <strain evidence="2 3">BT662</strain>
    </source>
</reference>
<keyword evidence="1" id="KW-1133">Transmembrane helix</keyword>
<feature type="transmembrane region" description="Helical" evidence="1">
    <location>
        <begin position="37"/>
        <end position="59"/>
    </location>
</feature>
<keyword evidence="1" id="KW-0812">Transmembrane</keyword>